<dbReference type="SUPFAM" id="SSF47413">
    <property type="entry name" value="lambda repressor-like DNA-binding domains"/>
    <property type="match status" value="1"/>
</dbReference>
<dbReference type="PROSITE" id="PS50943">
    <property type="entry name" value="HTH_CROC1"/>
    <property type="match status" value="1"/>
</dbReference>
<gene>
    <name evidence="6" type="ORF">JK386_16940</name>
</gene>
<sequence>MAEHEVASGQVAAAVRAHRTAQGTSLRALAGEVGVSPATLSAIETGKTPLTVQRLHLIAHALEVPVGRLLSGASPDPARGESAAGDGGWRTFAPLRLDAVLDAALRIFVARGFHAATMREIAAEMGVSVAAIYHHYASKQQILRALMDLTMSELTWRLEAARAEGGSEKERFALMVEALALFHAHRADLAFLGASEMRGLTGADLARVTALRDDVQHALDEQAARAFPEVSQSEVRTACRAVATMCTSLPSWFSVAGPVTAEQVAHRYARYAVGMLSGAEGVAGAPGESGEPGEPAGAADRGEEAR</sequence>
<organism evidence="6 7">
    <name type="scientific">Nocardioides faecalis</name>
    <dbReference type="NCBI Taxonomy" id="2803858"/>
    <lineage>
        <taxon>Bacteria</taxon>
        <taxon>Bacillati</taxon>
        <taxon>Actinomycetota</taxon>
        <taxon>Actinomycetes</taxon>
        <taxon>Propionibacteriales</taxon>
        <taxon>Nocardioidaceae</taxon>
        <taxon>Nocardioides</taxon>
    </lineage>
</organism>
<dbReference type="Gene3D" id="1.10.357.10">
    <property type="entry name" value="Tetracycline Repressor, domain 2"/>
    <property type="match status" value="1"/>
</dbReference>
<evidence type="ECO:0000256" key="2">
    <source>
        <dbReference type="PROSITE-ProRule" id="PRU00335"/>
    </source>
</evidence>
<evidence type="ECO:0000313" key="6">
    <source>
        <dbReference type="EMBL" id="MBM9461590.1"/>
    </source>
</evidence>
<dbReference type="GO" id="GO:0003700">
    <property type="term" value="F:DNA-binding transcription factor activity"/>
    <property type="evidence" value="ECO:0007669"/>
    <property type="project" value="TreeGrafter"/>
</dbReference>
<dbReference type="Pfam" id="PF17932">
    <property type="entry name" value="TetR_C_24"/>
    <property type="match status" value="1"/>
</dbReference>
<proteinExistence type="predicted"/>
<feature type="DNA-binding region" description="H-T-H motif" evidence="2">
    <location>
        <begin position="117"/>
        <end position="136"/>
    </location>
</feature>
<dbReference type="Gene3D" id="1.10.260.40">
    <property type="entry name" value="lambda repressor-like DNA-binding domains"/>
    <property type="match status" value="1"/>
</dbReference>
<accession>A0A939BZZ6</accession>
<protein>
    <submittedName>
        <fullName evidence="6">TetR family transcriptional regulator</fullName>
    </submittedName>
</protein>
<dbReference type="CDD" id="cd00093">
    <property type="entry name" value="HTH_XRE"/>
    <property type="match status" value="1"/>
</dbReference>
<dbReference type="Proteomes" id="UP000663791">
    <property type="component" value="Unassembled WGS sequence"/>
</dbReference>
<dbReference type="InterPro" id="IPR001647">
    <property type="entry name" value="HTH_TetR"/>
</dbReference>
<dbReference type="PRINTS" id="PR00455">
    <property type="entry name" value="HTHTETR"/>
</dbReference>
<feature type="region of interest" description="Disordered" evidence="3">
    <location>
        <begin position="281"/>
        <end position="306"/>
    </location>
</feature>
<dbReference type="InterPro" id="IPR001387">
    <property type="entry name" value="Cro/C1-type_HTH"/>
</dbReference>
<evidence type="ECO:0000256" key="1">
    <source>
        <dbReference type="ARBA" id="ARBA00023125"/>
    </source>
</evidence>
<dbReference type="SMART" id="SM00530">
    <property type="entry name" value="HTH_XRE"/>
    <property type="match status" value="1"/>
</dbReference>
<dbReference type="EMBL" id="JAERTX010000019">
    <property type="protein sequence ID" value="MBM9461590.1"/>
    <property type="molecule type" value="Genomic_DNA"/>
</dbReference>
<keyword evidence="1 2" id="KW-0238">DNA-binding</keyword>
<feature type="compositionally biased region" description="Low complexity" evidence="3">
    <location>
        <begin position="281"/>
        <end position="299"/>
    </location>
</feature>
<evidence type="ECO:0000259" key="5">
    <source>
        <dbReference type="PROSITE" id="PS50977"/>
    </source>
</evidence>
<dbReference type="PANTHER" id="PTHR30055:SF237">
    <property type="entry name" value="TRANSCRIPTIONAL REPRESSOR MCE3R"/>
    <property type="match status" value="1"/>
</dbReference>
<dbReference type="PANTHER" id="PTHR30055">
    <property type="entry name" value="HTH-TYPE TRANSCRIPTIONAL REGULATOR RUTR"/>
    <property type="match status" value="1"/>
</dbReference>
<comment type="caution">
    <text evidence="6">The sequence shown here is derived from an EMBL/GenBank/DDBJ whole genome shotgun (WGS) entry which is preliminary data.</text>
</comment>
<dbReference type="AlphaFoldDB" id="A0A939BZZ6"/>
<evidence type="ECO:0000256" key="3">
    <source>
        <dbReference type="SAM" id="MobiDB-lite"/>
    </source>
</evidence>
<dbReference type="PROSITE" id="PS50977">
    <property type="entry name" value="HTH_TETR_2"/>
    <property type="match status" value="1"/>
</dbReference>
<feature type="domain" description="HTH tetR-type" evidence="5">
    <location>
        <begin position="94"/>
        <end position="154"/>
    </location>
</feature>
<feature type="domain" description="HTH cro/C1-type" evidence="4">
    <location>
        <begin position="15"/>
        <end position="69"/>
    </location>
</feature>
<dbReference type="RefSeq" id="WP_205292907.1">
    <property type="nucleotide sequence ID" value="NZ_CP074406.1"/>
</dbReference>
<dbReference type="InterPro" id="IPR041490">
    <property type="entry name" value="KstR2_TetR_C"/>
</dbReference>
<reference evidence="6" key="1">
    <citation type="submission" date="2021-01" db="EMBL/GenBank/DDBJ databases">
        <title>Novel species in genus Nocardioides.</title>
        <authorList>
            <person name="Zhang G."/>
        </authorList>
    </citation>
    <scope>NUCLEOTIDE SEQUENCE</scope>
    <source>
        <strain evidence="6">Zg-536</strain>
    </source>
</reference>
<dbReference type="GO" id="GO:0000976">
    <property type="term" value="F:transcription cis-regulatory region binding"/>
    <property type="evidence" value="ECO:0007669"/>
    <property type="project" value="TreeGrafter"/>
</dbReference>
<keyword evidence="7" id="KW-1185">Reference proteome</keyword>
<evidence type="ECO:0000259" key="4">
    <source>
        <dbReference type="PROSITE" id="PS50943"/>
    </source>
</evidence>
<name>A0A939BZZ6_9ACTN</name>
<dbReference type="InterPro" id="IPR050109">
    <property type="entry name" value="HTH-type_TetR-like_transc_reg"/>
</dbReference>
<dbReference type="Pfam" id="PF00440">
    <property type="entry name" value="TetR_N"/>
    <property type="match status" value="1"/>
</dbReference>
<dbReference type="Pfam" id="PF01381">
    <property type="entry name" value="HTH_3"/>
    <property type="match status" value="1"/>
</dbReference>
<dbReference type="SUPFAM" id="SSF46689">
    <property type="entry name" value="Homeodomain-like"/>
    <property type="match status" value="1"/>
</dbReference>
<dbReference type="InterPro" id="IPR010982">
    <property type="entry name" value="Lambda_DNA-bd_dom_sf"/>
</dbReference>
<evidence type="ECO:0000313" key="7">
    <source>
        <dbReference type="Proteomes" id="UP000663791"/>
    </source>
</evidence>
<dbReference type="InterPro" id="IPR009057">
    <property type="entry name" value="Homeodomain-like_sf"/>
</dbReference>